<dbReference type="GO" id="GO:0005743">
    <property type="term" value="C:mitochondrial inner membrane"/>
    <property type="evidence" value="ECO:0007669"/>
    <property type="project" value="UniProtKB-SubCell"/>
</dbReference>
<feature type="transmembrane region" description="Helical" evidence="12">
    <location>
        <begin position="127"/>
        <end position="146"/>
    </location>
</feature>
<comment type="subcellular location">
    <subcellularLocation>
        <location evidence="1">Membrane</location>
        <topology evidence="1">Multi-pass membrane protein</topology>
    </subcellularLocation>
    <subcellularLocation>
        <location evidence="11">Mitochondrion inner membrane</location>
        <topology evidence="11">Multi-pass membrane protein</topology>
    </subcellularLocation>
</comment>
<dbReference type="GO" id="GO:0046933">
    <property type="term" value="F:proton-transporting ATP synthase activity, rotational mechanism"/>
    <property type="evidence" value="ECO:0007669"/>
    <property type="project" value="TreeGrafter"/>
</dbReference>
<dbReference type="EMBL" id="KU761949">
    <property type="protein sequence ID" value="AOS49772.1"/>
    <property type="molecule type" value="Genomic_DNA"/>
</dbReference>
<dbReference type="PROSITE" id="PS00449">
    <property type="entry name" value="ATPASE_A"/>
    <property type="match status" value="1"/>
</dbReference>
<evidence type="ECO:0000256" key="6">
    <source>
        <dbReference type="ARBA" id="ARBA00022781"/>
    </source>
</evidence>
<keyword evidence="10" id="KW-0066">ATP synthesis</keyword>
<feature type="transmembrane region" description="Helical" evidence="12">
    <location>
        <begin position="166"/>
        <end position="186"/>
    </location>
</feature>
<sequence>MLMSLFEVYDPYTAILGLSLNWVFVFFFFFFFFGGYWCAMSIWSLTEFYLVRGLLSEFKNFFSVMKSEFGLLMFICLFVYILFVNLLGLVPYTFACSAHFVFALSLGLPMWLGFMLLGWFNFTNSMFCHLIPVGTPMVLVSFMVIIETISNLIRPWSLSIRLMANMISGHLLMSLLGDCGIFLIFMQLVLFSFEFFVCFIQSYVFSALLTLYSSEI</sequence>
<keyword evidence="9 12" id="KW-0472">Membrane</keyword>
<evidence type="ECO:0000256" key="11">
    <source>
        <dbReference type="RuleBase" id="RU004450"/>
    </source>
</evidence>
<proteinExistence type="inferred from homology"/>
<evidence type="ECO:0000256" key="12">
    <source>
        <dbReference type="SAM" id="Phobius"/>
    </source>
</evidence>
<keyword evidence="13" id="KW-0496">Mitochondrion</keyword>
<comment type="similarity">
    <text evidence="2">Belongs to the ATPase A chain family.</text>
</comment>
<dbReference type="GO" id="GO:0045259">
    <property type="term" value="C:proton-transporting ATP synthase complex"/>
    <property type="evidence" value="ECO:0007669"/>
    <property type="project" value="UniProtKB-KW"/>
</dbReference>
<dbReference type="NCBIfam" id="TIGR01131">
    <property type="entry name" value="ATP_synt_6_or_A"/>
    <property type="match status" value="1"/>
</dbReference>
<organism evidence="13">
    <name type="scientific">Aleurocanthus camelliae</name>
    <name type="common">Camellia spiny whitefly</name>
    <dbReference type="NCBI Taxonomy" id="1000661"/>
    <lineage>
        <taxon>Eukaryota</taxon>
        <taxon>Metazoa</taxon>
        <taxon>Ecdysozoa</taxon>
        <taxon>Arthropoda</taxon>
        <taxon>Hexapoda</taxon>
        <taxon>Insecta</taxon>
        <taxon>Pterygota</taxon>
        <taxon>Neoptera</taxon>
        <taxon>Paraneoptera</taxon>
        <taxon>Hemiptera</taxon>
        <taxon>Sternorrhyncha</taxon>
        <taxon>Aleyrodoidea</taxon>
        <taxon>Aleyrodidae</taxon>
        <taxon>Aleyrodinae</taxon>
        <taxon>Aleurocanthus</taxon>
    </lineage>
</organism>
<dbReference type="InterPro" id="IPR023011">
    <property type="entry name" value="ATP_synth_F0_asu_AS"/>
</dbReference>
<feature type="transmembrane region" description="Helical" evidence="12">
    <location>
        <begin position="100"/>
        <end position="120"/>
    </location>
</feature>
<evidence type="ECO:0000313" key="13">
    <source>
        <dbReference type="EMBL" id="AOS49772.1"/>
    </source>
</evidence>
<dbReference type="InterPro" id="IPR045083">
    <property type="entry name" value="ATP_synth_F0_asu_bact/mt"/>
</dbReference>
<keyword evidence="4" id="KW-0138">CF(0)</keyword>
<keyword evidence="7 12" id="KW-1133">Transmembrane helix</keyword>
<geneLocation type="mitochondrion" evidence="13"/>
<dbReference type="PANTHER" id="PTHR11410:SF0">
    <property type="entry name" value="ATP SYNTHASE SUBUNIT A"/>
    <property type="match status" value="1"/>
</dbReference>
<keyword evidence="5 12" id="KW-0812">Transmembrane</keyword>
<dbReference type="InterPro" id="IPR000568">
    <property type="entry name" value="ATP_synth_F0_asu"/>
</dbReference>
<evidence type="ECO:0000256" key="5">
    <source>
        <dbReference type="ARBA" id="ARBA00022692"/>
    </source>
</evidence>
<feature type="transmembrane region" description="Helical" evidence="12">
    <location>
        <begin position="20"/>
        <end position="50"/>
    </location>
</feature>
<keyword evidence="3" id="KW-0813">Transport</keyword>
<accession>A0A1S5RSB8</accession>
<dbReference type="InterPro" id="IPR035908">
    <property type="entry name" value="F0_ATP_A_sf"/>
</dbReference>
<reference evidence="13" key="2">
    <citation type="submission" date="2016-02" db="EMBL/GenBank/DDBJ databases">
        <authorList>
            <person name="Wen L."/>
            <person name="He K."/>
            <person name="Yang H."/>
        </authorList>
    </citation>
    <scope>NUCLEOTIDE SEQUENCE</scope>
</reference>
<dbReference type="PRINTS" id="PR00123">
    <property type="entry name" value="ATPASEA"/>
</dbReference>
<keyword evidence="6" id="KW-0375">Hydrogen ion transport</keyword>
<evidence type="ECO:0000256" key="8">
    <source>
        <dbReference type="ARBA" id="ARBA00023065"/>
    </source>
</evidence>
<feature type="transmembrane region" description="Helical" evidence="12">
    <location>
        <begin position="71"/>
        <end position="94"/>
    </location>
</feature>
<dbReference type="AlphaFoldDB" id="A0A1S5RSB8"/>
<evidence type="ECO:0000256" key="10">
    <source>
        <dbReference type="ARBA" id="ARBA00023310"/>
    </source>
</evidence>
<feature type="transmembrane region" description="Helical" evidence="12">
    <location>
        <begin position="193"/>
        <end position="212"/>
    </location>
</feature>
<gene>
    <name evidence="13" type="primary">ATP6</name>
</gene>
<name>A0A1S5RSB8_ALECM</name>
<protein>
    <recommendedName>
        <fullName evidence="11">ATP synthase subunit a</fullName>
    </recommendedName>
</protein>
<dbReference type="Gene3D" id="1.20.120.220">
    <property type="entry name" value="ATP synthase, F0 complex, subunit A"/>
    <property type="match status" value="1"/>
</dbReference>
<dbReference type="Pfam" id="PF00119">
    <property type="entry name" value="ATP-synt_A"/>
    <property type="match status" value="1"/>
</dbReference>
<evidence type="ECO:0000256" key="3">
    <source>
        <dbReference type="ARBA" id="ARBA00022448"/>
    </source>
</evidence>
<dbReference type="SUPFAM" id="SSF81336">
    <property type="entry name" value="F1F0 ATP synthase subunit A"/>
    <property type="match status" value="1"/>
</dbReference>
<dbReference type="PANTHER" id="PTHR11410">
    <property type="entry name" value="ATP SYNTHASE SUBUNIT A"/>
    <property type="match status" value="1"/>
</dbReference>
<evidence type="ECO:0000256" key="9">
    <source>
        <dbReference type="ARBA" id="ARBA00023136"/>
    </source>
</evidence>
<reference evidence="13" key="1">
    <citation type="journal article" date="2016" name="Int. J. Mol. Sci.">
        <title>The Complete Mitochondrial Genome of Aleurocanthus camelliae: Insights into Gene Arrangement and Genome Organization within the Family Aleyrodidae.</title>
        <authorList>
            <person name="Chen S.C."/>
            <person name="Wang X.Q."/>
            <person name="Li P.W."/>
            <person name="Hu X."/>
            <person name="Wang J.J."/>
            <person name="Peng P."/>
        </authorList>
    </citation>
    <scope>NUCLEOTIDE SEQUENCE</scope>
</reference>
<keyword evidence="8" id="KW-0406">Ion transport</keyword>
<evidence type="ECO:0000256" key="4">
    <source>
        <dbReference type="ARBA" id="ARBA00022547"/>
    </source>
</evidence>
<evidence type="ECO:0000256" key="1">
    <source>
        <dbReference type="ARBA" id="ARBA00004141"/>
    </source>
</evidence>
<evidence type="ECO:0000256" key="2">
    <source>
        <dbReference type="ARBA" id="ARBA00006810"/>
    </source>
</evidence>
<dbReference type="CDD" id="cd00310">
    <property type="entry name" value="ATP-synt_Fo_a_6"/>
    <property type="match status" value="1"/>
</dbReference>
<evidence type="ECO:0000256" key="7">
    <source>
        <dbReference type="ARBA" id="ARBA00022989"/>
    </source>
</evidence>